<dbReference type="Proteomes" id="UP000006591">
    <property type="component" value="Chromosome 7"/>
</dbReference>
<evidence type="ECO:0000313" key="2">
    <source>
        <dbReference type="Proteomes" id="UP000006591"/>
    </source>
</evidence>
<dbReference type="EnsemblPlants" id="ONIVA07G24050.1">
    <property type="protein sequence ID" value="ONIVA07G24050.1"/>
    <property type="gene ID" value="ONIVA07G24050"/>
</dbReference>
<dbReference type="eggNOG" id="ENOG502R1GH">
    <property type="taxonomic scope" value="Eukaryota"/>
</dbReference>
<dbReference type="PANTHER" id="PTHR35545">
    <property type="entry name" value="F-BOX DOMAIN-CONTAINING PROTEIN"/>
    <property type="match status" value="1"/>
</dbReference>
<reference evidence="1" key="2">
    <citation type="submission" date="2018-04" db="EMBL/GenBank/DDBJ databases">
        <title>OnivRS2 (Oryza nivara Reference Sequence Version 2).</title>
        <authorList>
            <person name="Zhang J."/>
            <person name="Kudrna D."/>
            <person name="Lee S."/>
            <person name="Talag J."/>
            <person name="Rajasekar S."/>
            <person name="Welchert J."/>
            <person name="Hsing Y.-I."/>
            <person name="Wing R.A."/>
        </authorList>
    </citation>
    <scope>NUCLEOTIDE SEQUENCE [LARGE SCALE GENOMIC DNA]</scope>
    <source>
        <strain evidence="1">SL10</strain>
    </source>
</reference>
<proteinExistence type="predicted"/>
<name>A0A0E0I4V6_ORYNI</name>
<reference evidence="1" key="1">
    <citation type="submission" date="2015-04" db="UniProtKB">
        <authorList>
            <consortium name="EnsemblPlants"/>
        </authorList>
    </citation>
    <scope>IDENTIFICATION</scope>
    <source>
        <strain evidence="1">SL10</strain>
    </source>
</reference>
<evidence type="ECO:0000313" key="1">
    <source>
        <dbReference type="EnsemblPlants" id="ONIVA07G24050.1"/>
    </source>
</evidence>
<keyword evidence="2" id="KW-1185">Reference proteome</keyword>
<sequence length="280" mass="32035">MYIDEAMSTLTKAARSLLAVPQRETFITSLCLKLYLMGNYSRDKGFLLSEAIDGGIVKDLDLAILNEKEPEDCDDKDMFCQARVLKAFAGAFPRVLHFLTRHSSYSLDIIRLRNCDAGSNAVWKIDAPNSKLRHSGAFVVQLLEIRLEEVHWEIWFCSYAPLSFGFVPSLRELFLACGAQLGFEGFMLSEVLQGTKDLHTLTIDFQGEKLWVQPEQKQFCPAFNNLKTLSILCVYVEFDLPGNMYAWWTKWMKREGRISMEIEHILHGRYPSFLAPENGD</sequence>
<dbReference type="OMA" id="CWIRLTE"/>
<accession>A0A0E0I4V6</accession>
<protein>
    <submittedName>
        <fullName evidence="1">Uncharacterized protein</fullName>
    </submittedName>
</protein>
<dbReference type="AlphaFoldDB" id="A0A0E0I4V6"/>
<dbReference type="HOGENOM" id="CLU_995293_0_0_1"/>
<organism evidence="1">
    <name type="scientific">Oryza nivara</name>
    <name type="common">Indian wild rice</name>
    <name type="synonym">Oryza sativa f. spontanea</name>
    <dbReference type="NCBI Taxonomy" id="4536"/>
    <lineage>
        <taxon>Eukaryota</taxon>
        <taxon>Viridiplantae</taxon>
        <taxon>Streptophyta</taxon>
        <taxon>Embryophyta</taxon>
        <taxon>Tracheophyta</taxon>
        <taxon>Spermatophyta</taxon>
        <taxon>Magnoliopsida</taxon>
        <taxon>Liliopsida</taxon>
        <taxon>Poales</taxon>
        <taxon>Poaceae</taxon>
        <taxon>BOP clade</taxon>
        <taxon>Oryzoideae</taxon>
        <taxon>Oryzeae</taxon>
        <taxon>Oryzinae</taxon>
        <taxon>Oryza</taxon>
    </lineage>
</organism>
<dbReference type="Gramene" id="ONIVA07G24050.1">
    <property type="protein sequence ID" value="ONIVA07G24050.1"/>
    <property type="gene ID" value="ONIVA07G24050"/>
</dbReference>
<dbReference type="PANTHER" id="PTHR35545:SF28">
    <property type="entry name" value="OS07G0645701 PROTEIN"/>
    <property type="match status" value="1"/>
</dbReference>